<name>G0RYW9_CHATD</name>
<evidence type="ECO:0000256" key="3">
    <source>
        <dbReference type="ARBA" id="ARBA00004239"/>
    </source>
</evidence>
<evidence type="ECO:0000256" key="11">
    <source>
        <dbReference type="ARBA" id="ARBA00022837"/>
    </source>
</evidence>
<dbReference type="GO" id="GO:0004252">
    <property type="term" value="F:serine-type endopeptidase activity"/>
    <property type="evidence" value="ECO:0007669"/>
    <property type="project" value="UniProtKB-UniRule"/>
</dbReference>
<feature type="domain" description="Peptidase S53" evidence="17">
    <location>
        <begin position="205"/>
        <end position="601"/>
    </location>
</feature>
<dbReference type="GO" id="GO:0046872">
    <property type="term" value="F:metal ion binding"/>
    <property type="evidence" value="ECO:0007669"/>
    <property type="project" value="UniProtKB-UniRule"/>
</dbReference>
<dbReference type="SUPFAM" id="SSF54897">
    <property type="entry name" value="Protease propeptides/inhibitors"/>
    <property type="match status" value="1"/>
</dbReference>
<dbReference type="EMBL" id="GL988032">
    <property type="protein sequence ID" value="EGS23397.1"/>
    <property type="molecule type" value="Genomic_DNA"/>
</dbReference>
<reference evidence="18 19" key="1">
    <citation type="journal article" date="2011" name="Cell">
        <title>Insight into structure and assembly of the nuclear pore complex by utilizing the genome of a eukaryotic thermophile.</title>
        <authorList>
            <person name="Amlacher S."/>
            <person name="Sarges P."/>
            <person name="Flemming D."/>
            <person name="van Noort V."/>
            <person name="Kunze R."/>
            <person name="Devos D.P."/>
            <person name="Arumugam M."/>
            <person name="Bork P."/>
            <person name="Hurt E."/>
        </authorList>
    </citation>
    <scope>NUCLEOTIDE SEQUENCE [LARGE SCALE GENOMIC DNA]</scope>
    <source>
        <strain evidence="19">DSM 1495 / CBS 144.50 / IMI 039719</strain>
    </source>
</reference>
<evidence type="ECO:0000256" key="2">
    <source>
        <dbReference type="ARBA" id="ARBA00002451"/>
    </source>
</evidence>
<evidence type="ECO:0000256" key="7">
    <source>
        <dbReference type="ARBA" id="ARBA00022723"/>
    </source>
</evidence>
<keyword evidence="14" id="KW-0325">Glycoprotein</keyword>
<evidence type="ECO:0000256" key="15">
    <source>
        <dbReference type="PROSITE-ProRule" id="PRU01032"/>
    </source>
</evidence>
<evidence type="ECO:0000256" key="10">
    <source>
        <dbReference type="ARBA" id="ARBA00022825"/>
    </source>
</evidence>
<comment type="cofactor">
    <cofactor evidence="15">
        <name>Ca(2+)</name>
        <dbReference type="ChEBI" id="CHEBI:29108"/>
    </cofactor>
    <text evidence="15">Binds 1 Ca(2+) ion per subunit.</text>
</comment>
<dbReference type="OrthoDB" id="409122at2759"/>
<comment type="function">
    <text evidence="2">Secreted tripeptidyl-peptidase which degrades proteins at acidic pHs and is involved in virulence.</text>
</comment>
<feature type="chain" id="PRO_5012361698" description="tripeptidyl-peptidase II" evidence="16">
    <location>
        <begin position="16"/>
        <end position="605"/>
    </location>
</feature>
<dbReference type="InterPro" id="IPR030400">
    <property type="entry name" value="Sedolisin_dom"/>
</dbReference>
<evidence type="ECO:0000259" key="17">
    <source>
        <dbReference type="PROSITE" id="PS51695"/>
    </source>
</evidence>
<keyword evidence="8 16" id="KW-0732">Signal</keyword>
<dbReference type="InterPro" id="IPR000209">
    <property type="entry name" value="Peptidase_S8/S53_dom"/>
</dbReference>
<feature type="binding site" evidence="15">
    <location>
        <position position="553"/>
    </location>
    <ligand>
        <name>Ca(2+)</name>
        <dbReference type="ChEBI" id="CHEBI:29108"/>
    </ligand>
</feature>
<dbReference type="Pfam" id="PF09286">
    <property type="entry name" value="Pro-kuma_activ"/>
    <property type="match status" value="1"/>
</dbReference>
<comment type="subcellular location">
    <subcellularLocation>
        <location evidence="3">Secreted</location>
        <location evidence="3">Extracellular space</location>
    </subcellularLocation>
</comment>
<dbReference type="AlphaFoldDB" id="G0RYW9"/>
<dbReference type="PANTHER" id="PTHR14218:SF15">
    <property type="entry name" value="TRIPEPTIDYL-PEPTIDASE 1"/>
    <property type="match status" value="1"/>
</dbReference>
<evidence type="ECO:0000313" key="19">
    <source>
        <dbReference type="Proteomes" id="UP000008066"/>
    </source>
</evidence>
<keyword evidence="11 15" id="KW-0106">Calcium</keyword>
<evidence type="ECO:0000256" key="1">
    <source>
        <dbReference type="ARBA" id="ARBA00001910"/>
    </source>
</evidence>
<dbReference type="InterPro" id="IPR050819">
    <property type="entry name" value="Tripeptidyl-peptidase_I"/>
</dbReference>
<feature type="binding site" evidence="15">
    <location>
        <position position="581"/>
    </location>
    <ligand>
        <name>Ca(2+)</name>
        <dbReference type="ChEBI" id="CHEBI:29108"/>
    </ligand>
</feature>
<evidence type="ECO:0000256" key="16">
    <source>
        <dbReference type="SAM" id="SignalP"/>
    </source>
</evidence>
<proteinExistence type="predicted"/>
<keyword evidence="13" id="KW-0865">Zymogen</keyword>
<sequence>MLLFKLAALAALVSARRIMDTLITVPRGWKEIRKASPDEPIFLRIALKQPRSAALDQAVLDISTPGHPNYGMHMTRKQLRAYTAPSEASVAAAMEWLASHGIKASVDHDWISFTTTVSTANRLLDTQFSWYQPIAGGLPQLRTLSYSVPDHVGVHIDLIQPTTRFGYPGTRKSAILKAYPIEAFPHPPSSNSHLGEKLPNECIGYISPTCLKEMYNVHYRPNMDSGYDNSSITKVAFASFLHQYARYSDLKLFEHAYITKSSSIGNHTFSVELINGGLNDQESPMNSMEANLDAQYLMALSYPLPMIEYSTGGLGPLVPTPNQPEVPGSNEPYLEWLLYLLNKSDLALPQTISVSYGEEEQSVPREYALKVCSLFRDLGARGVSVLFASGDSGPGDACTDINGNSTFFEPTFPGACPWVTSVGGTVGGTGPGDEEKAAGFSSGGFSTIYEQPPWQREVVQKYLASLGKNHSYLGYFNRTGRAFPDISAQSQRFVIYDKGVATLVAGTSASTPVVAGMVGLLNAARKARGKPPLGFLNPWLYNVSVTMDAFMDIKSGYGIGCRGKREFGYWGAQWNATEGWDPVTGLGTPLFDKLLEAAAPGTKNA</sequence>
<dbReference type="GO" id="GO:0006508">
    <property type="term" value="P:proteolysis"/>
    <property type="evidence" value="ECO:0007669"/>
    <property type="project" value="UniProtKB-KW"/>
</dbReference>
<evidence type="ECO:0000256" key="8">
    <source>
        <dbReference type="ARBA" id="ARBA00022729"/>
    </source>
</evidence>
<dbReference type="PANTHER" id="PTHR14218">
    <property type="entry name" value="PROTEASE S8 TRIPEPTIDYL PEPTIDASE I CLN2"/>
    <property type="match status" value="1"/>
</dbReference>
<dbReference type="KEGG" id="cthr:CTHT_0000860"/>
<dbReference type="FunFam" id="3.40.50.200:FF:000015">
    <property type="entry name" value="Tripeptidyl peptidase A"/>
    <property type="match status" value="1"/>
</dbReference>
<gene>
    <name evidence="18" type="ORF">CTHT_0000860</name>
</gene>
<evidence type="ECO:0000256" key="13">
    <source>
        <dbReference type="ARBA" id="ARBA00023145"/>
    </source>
</evidence>
<dbReference type="HOGENOM" id="CLU_013783_3_0_1"/>
<dbReference type="CDD" id="cd11377">
    <property type="entry name" value="Pro-peptidase_S53"/>
    <property type="match status" value="1"/>
</dbReference>
<evidence type="ECO:0000256" key="5">
    <source>
        <dbReference type="ARBA" id="ARBA00022525"/>
    </source>
</evidence>
<dbReference type="CDD" id="cd04056">
    <property type="entry name" value="Peptidases_S53"/>
    <property type="match status" value="1"/>
</dbReference>
<feature type="binding site" evidence="15">
    <location>
        <position position="579"/>
    </location>
    <ligand>
        <name>Ca(2+)</name>
        <dbReference type="ChEBI" id="CHEBI:29108"/>
    </ligand>
</feature>
<keyword evidence="9 15" id="KW-0378">Hydrolase</keyword>
<evidence type="ECO:0000256" key="4">
    <source>
        <dbReference type="ARBA" id="ARBA00012462"/>
    </source>
</evidence>
<feature type="active site" description="Charge relay system" evidence="15">
    <location>
        <position position="508"/>
    </location>
</feature>
<keyword evidence="7 15" id="KW-0479">Metal-binding</keyword>
<dbReference type="PROSITE" id="PS51695">
    <property type="entry name" value="SEDOLISIN"/>
    <property type="match status" value="1"/>
</dbReference>
<dbReference type="InterPro" id="IPR015366">
    <property type="entry name" value="S53_propep"/>
</dbReference>
<accession>G0RYW9</accession>
<keyword evidence="10 15" id="KW-0720">Serine protease</keyword>
<feature type="active site" description="Charge relay system" evidence="15">
    <location>
        <position position="289"/>
    </location>
</feature>
<feature type="active site" description="Charge relay system" evidence="15">
    <location>
        <position position="293"/>
    </location>
</feature>
<dbReference type="SUPFAM" id="SSF52743">
    <property type="entry name" value="Subtilisin-like"/>
    <property type="match status" value="1"/>
</dbReference>
<dbReference type="OMA" id="FPGACPW"/>
<dbReference type="PROSITE" id="PS00138">
    <property type="entry name" value="SUBTILASE_SER"/>
    <property type="match status" value="1"/>
</dbReference>
<dbReference type="GO" id="GO:0005576">
    <property type="term" value="C:extracellular region"/>
    <property type="evidence" value="ECO:0007669"/>
    <property type="project" value="UniProtKB-SubCell"/>
</dbReference>
<dbReference type="GO" id="GO:0008240">
    <property type="term" value="F:tripeptidyl-peptidase activity"/>
    <property type="evidence" value="ECO:0007669"/>
    <property type="project" value="UniProtKB-EC"/>
</dbReference>
<dbReference type="RefSeq" id="XP_006690639.1">
    <property type="nucleotide sequence ID" value="XM_006690576.1"/>
</dbReference>
<dbReference type="InterPro" id="IPR023828">
    <property type="entry name" value="Peptidase_S8_Ser-AS"/>
</dbReference>
<evidence type="ECO:0000256" key="9">
    <source>
        <dbReference type="ARBA" id="ARBA00022801"/>
    </source>
</evidence>
<keyword evidence="19" id="KW-1185">Reference proteome</keyword>
<keyword evidence="5" id="KW-0964">Secreted</keyword>
<comment type="catalytic activity">
    <reaction evidence="1">
        <text>Release of an N-terminal tripeptide from a polypeptide.</text>
        <dbReference type="EC" id="3.4.14.10"/>
    </reaction>
</comment>
<evidence type="ECO:0000256" key="12">
    <source>
        <dbReference type="ARBA" id="ARBA00023026"/>
    </source>
</evidence>
<organism evidence="19">
    <name type="scientific">Chaetomium thermophilum (strain DSM 1495 / CBS 144.50 / IMI 039719)</name>
    <name type="common">Thermochaetoides thermophila</name>
    <dbReference type="NCBI Taxonomy" id="759272"/>
    <lineage>
        <taxon>Eukaryota</taxon>
        <taxon>Fungi</taxon>
        <taxon>Dikarya</taxon>
        <taxon>Ascomycota</taxon>
        <taxon>Pezizomycotina</taxon>
        <taxon>Sordariomycetes</taxon>
        <taxon>Sordariomycetidae</taxon>
        <taxon>Sordariales</taxon>
        <taxon>Chaetomiaceae</taxon>
        <taxon>Thermochaetoides</taxon>
    </lineage>
</organism>
<evidence type="ECO:0000256" key="6">
    <source>
        <dbReference type="ARBA" id="ARBA00022670"/>
    </source>
</evidence>
<dbReference type="eggNOG" id="ENOG502QR6D">
    <property type="taxonomic scope" value="Eukaryota"/>
</dbReference>
<feature type="signal peptide" evidence="16">
    <location>
        <begin position="1"/>
        <end position="15"/>
    </location>
</feature>
<dbReference type="Proteomes" id="UP000008066">
    <property type="component" value="Unassembled WGS sequence"/>
</dbReference>
<feature type="binding site" evidence="15">
    <location>
        <position position="552"/>
    </location>
    <ligand>
        <name>Ca(2+)</name>
        <dbReference type="ChEBI" id="CHEBI:29108"/>
    </ligand>
</feature>
<dbReference type="SMART" id="SM00944">
    <property type="entry name" value="Pro-kuma_activ"/>
    <property type="match status" value="1"/>
</dbReference>
<dbReference type="GeneID" id="18254124"/>
<keyword evidence="6 15" id="KW-0645">Protease</keyword>
<evidence type="ECO:0000256" key="14">
    <source>
        <dbReference type="ARBA" id="ARBA00023180"/>
    </source>
</evidence>
<protein>
    <recommendedName>
        <fullName evidence="4">tripeptidyl-peptidase II</fullName>
        <ecNumber evidence="4">3.4.14.10</ecNumber>
    </recommendedName>
</protein>
<dbReference type="Gene3D" id="3.40.50.200">
    <property type="entry name" value="Peptidase S8/S53 domain"/>
    <property type="match status" value="1"/>
</dbReference>
<dbReference type="EC" id="3.4.14.10" evidence="4"/>
<keyword evidence="12" id="KW-0843">Virulence</keyword>
<dbReference type="Pfam" id="PF00082">
    <property type="entry name" value="Peptidase_S8"/>
    <property type="match status" value="1"/>
</dbReference>
<dbReference type="InterPro" id="IPR036852">
    <property type="entry name" value="Peptidase_S8/S53_dom_sf"/>
</dbReference>
<evidence type="ECO:0000313" key="18">
    <source>
        <dbReference type="EMBL" id="EGS23397.1"/>
    </source>
</evidence>